<dbReference type="GO" id="GO:0000166">
    <property type="term" value="F:nucleotide binding"/>
    <property type="evidence" value="ECO:0007669"/>
    <property type="project" value="InterPro"/>
</dbReference>
<dbReference type="InterPro" id="IPR023299">
    <property type="entry name" value="ATPase_P-typ_cyto_dom_N"/>
</dbReference>
<sequence>NVLCANVNNFQMVSGCGLQCSVSDFHHLQTSIETSDIYCTYLANRDGATLLGDVKVEEKLLNSDISNRLQHLISDKSTAGATVKVLVGNREWMMRNGLIVHEEIQQ</sequence>
<organism evidence="1">
    <name type="scientific">Cuerna arida</name>
    <dbReference type="NCBI Taxonomy" id="1464854"/>
    <lineage>
        <taxon>Eukaryota</taxon>
        <taxon>Metazoa</taxon>
        <taxon>Ecdysozoa</taxon>
        <taxon>Arthropoda</taxon>
        <taxon>Hexapoda</taxon>
        <taxon>Insecta</taxon>
        <taxon>Pterygota</taxon>
        <taxon>Neoptera</taxon>
        <taxon>Paraneoptera</taxon>
        <taxon>Hemiptera</taxon>
        <taxon>Auchenorrhyncha</taxon>
        <taxon>Membracoidea</taxon>
        <taxon>Cicadellidae</taxon>
        <taxon>Cicadellinae</taxon>
        <taxon>Proconiini</taxon>
        <taxon>Cuerna</taxon>
    </lineage>
</organism>
<dbReference type="Gene3D" id="3.40.1110.10">
    <property type="entry name" value="Calcium-transporting ATPase, cytoplasmic domain N"/>
    <property type="match status" value="1"/>
</dbReference>
<reference evidence="1" key="1">
    <citation type="submission" date="2015-11" db="EMBL/GenBank/DDBJ databases">
        <title>De novo transcriptome assembly of four potential Pierce s Disease insect vectors from Arizona vineyards.</title>
        <authorList>
            <person name="Tassone E.E."/>
        </authorList>
    </citation>
    <scope>NUCLEOTIDE SEQUENCE</scope>
</reference>
<feature type="non-terminal residue" evidence="1">
    <location>
        <position position="1"/>
    </location>
</feature>
<proteinExistence type="predicted"/>
<accession>A0A1B6FZG2</accession>
<feature type="non-terminal residue" evidence="1">
    <location>
        <position position="106"/>
    </location>
</feature>
<name>A0A1B6FZG2_9HEMI</name>
<evidence type="ECO:0000313" key="1">
    <source>
        <dbReference type="EMBL" id="JAS55578.1"/>
    </source>
</evidence>
<protein>
    <submittedName>
        <fullName evidence="1">Uncharacterized protein</fullName>
    </submittedName>
</protein>
<dbReference type="EMBL" id="GECZ01014191">
    <property type="protein sequence ID" value="JAS55578.1"/>
    <property type="molecule type" value="Transcribed_RNA"/>
</dbReference>
<dbReference type="AlphaFoldDB" id="A0A1B6FZG2"/>
<gene>
    <name evidence="1" type="ORF">g.2834</name>
</gene>